<dbReference type="InterPro" id="IPR025252">
    <property type="entry name" value="DUF4200"/>
</dbReference>
<name>A0A8C8YRB9_PROSS</name>
<organism evidence="7 8">
    <name type="scientific">Prolemur simus</name>
    <name type="common">Greater bamboo lemur</name>
    <name type="synonym">Hapalemur simus</name>
    <dbReference type="NCBI Taxonomy" id="1328070"/>
    <lineage>
        <taxon>Eukaryota</taxon>
        <taxon>Metazoa</taxon>
        <taxon>Chordata</taxon>
        <taxon>Craniata</taxon>
        <taxon>Vertebrata</taxon>
        <taxon>Euteleostomi</taxon>
        <taxon>Mammalia</taxon>
        <taxon>Eutheria</taxon>
        <taxon>Euarchontoglires</taxon>
        <taxon>Primates</taxon>
        <taxon>Strepsirrhini</taxon>
        <taxon>Lemuriformes</taxon>
        <taxon>Lemuridae</taxon>
        <taxon>Prolemur</taxon>
    </lineage>
</organism>
<comment type="subcellular location">
    <subcellularLocation>
        <location evidence="1">Cell projection</location>
        <location evidence="1">Cilium</location>
    </subcellularLocation>
</comment>
<evidence type="ECO:0000256" key="5">
    <source>
        <dbReference type="SAM" id="MobiDB-lite"/>
    </source>
</evidence>
<dbReference type="Proteomes" id="UP000694414">
    <property type="component" value="Unplaced"/>
</dbReference>
<reference evidence="7" key="2">
    <citation type="submission" date="2025-09" db="UniProtKB">
        <authorList>
            <consortium name="Ensembl"/>
        </authorList>
    </citation>
    <scope>IDENTIFICATION</scope>
</reference>
<sequence length="573" mass="65585">MGEAVHGFPETPRTAVQGQHRGDQVPSLSSWPLSAMSLSEPRTPPARASNPFRMSGDEDFFLLRQQERDRALLERQQNQRLRVFEKMTYSSKVSAKRSILLRQLQLADDTADREAEQLAAFHDNVIWKLAVTKERKVEPHDTSGYVQQKRQMFLIQYALEMKRVEIQRLEMLGAREEARLERAEKSLQEDAALFEEFLRDNDRSSVQATRFAEKETKARMQKILEIQDLTTQIMNIKSEISRFEDNLQHYKVYKDFLYKLSPKEWLEEQENNRLALRKAKEAPEVPKETSVSSAGDKGSRKENAGPPRVRSARGPLRPQAQLTARALHRASALSSDSGAAVPARTSDGGSWGGLSSVTWNLVPAETIRDPFLSFLVGVFRALLSRNLCQPPTSGPVVPTRRDKEVSHLKQWIATMTISIAKEEETAAELELKARVFHFGAYMGDEQDRLLDSLTLKVQDVYRHCVTSQQEANLGPVQMLTVIEHQLDELLENLEHVPPATIEQVEKAKEKERRLRLREEKARMQKLLQEERVLRAQRGRRLVCRSRPPAFKTRAASGPQLPDKVKEEMLFFFT</sequence>
<feature type="region of interest" description="Disordered" evidence="5">
    <location>
        <begin position="1"/>
        <end position="51"/>
    </location>
</feature>
<evidence type="ECO:0000256" key="2">
    <source>
        <dbReference type="ARBA" id="ARBA00023054"/>
    </source>
</evidence>
<evidence type="ECO:0000256" key="3">
    <source>
        <dbReference type="ARBA" id="ARBA00023069"/>
    </source>
</evidence>
<reference evidence="7" key="1">
    <citation type="submission" date="2025-08" db="UniProtKB">
        <authorList>
            <consortium name="Ensembl"/>
        </authorList>
    </citation>
    <scope>IDENTIFICATION</scope>
</reference>
<keyword evidence="3" id="KW-0969">Cilium</keyword>
<dbReference type="PANTHER" id="PTHR21683">
    <property type="entry name" value="COILED-COIL DOMAIN-CONTAINING PROTEIN 42 LIKE-2-LIKE-RELATED"/>
    <property type="match status" value="1"/>
</dbReference>
<dbReference type="GO" id="GO:0036064">
    <property type="term" value="C:ciliary basal body"/>
    <property type="evidence" value="ECO:0007669"/>
    <property type="project" value="Ensembl"/>
</dbReference>
<dbReference type="GeneTree" id="ENSGT00940000153110"/>
<keyword evidence="2 4" id="KW-0175">Coiled coil</keyword>
<protein>
    <submittedName>
        <fullName evidence="7">Cilia and flagella associated protein 100</fullName>
    </submittedName>
</protein>
<evidence type="ECO:0000256" key="4">
    <source>
        <dbReference type="SAM" id="Coils"/>
    </source>
</evidence>
<feature type="region of interest" description="Disordered" evidence="5">
    <location>
        <begin position="277"/>
        <end position="349"/>
    </location>
</feature>
<dbReference type="InterPro" id="IPR051147">
    <property type="entry name" value="CFAP_domain-containing"/>
</dbReference>
<keyword evidence="8" id="KW-1185">Reference proteome</keyword>
<dbReference type="PANTHER" id="PTHR21683:SF5">
    <property type="entry name" value="CILIA- AND FLAGELLA-ASSOCIATED PROTEIN 100"/>
    <property type="match status" value="1"/>
</dbReference>
<evidence type="ECO:0000259" key="6">
    <source>
        <dbReference type="Pfam" id="PF13863"/>
    </source>
</evidence>
<feature type="compositionally biased region" description="Basic and acidic residues" evidence="5">
    <location>
        <begin position="278"/>
        <end position="287"/>
    </location>
</feature>
<dbReference type="AlphaFoldDB" id="A0A8C8YRB9"/>
<evidence type="ECO:0000256" key="1">
    <source>
        <dbReference type="ARBA" id="ARBA00004138"/>
    </source>
</evidence>
<evidence type="ECO:0000313" key="8">
    <source>
        <dbReference type="Proteomes" id="UP000694414"/>
    </source>
</evidence>
<dbReference type="Ensembl" id="ENSPSMT00000009156.1">
    <property type="protein sequence ID" value="ENSPSMP00000007767.1"/>
    <property type="gene ID" value="ENSPSMG00000005770.1"/>
</dbReference>
<keyword evidence="3" id="KW-0966">Cell projection</keyword>
<proteinExistence type="predicted"/>
<feature type="coiled-coil region" evidence="4">
    <location>
        <begin position="501"/>
        <end position="536"/>
    </location>
</feature>
<feature type="domain" description="DUF4200" evidence="6">
    <location>
        <begin position="145"/>
        <end position="263"/>
    </location>
</feature>
<accession>A0A8C8YRB9</accession>
<evidence type="ECO:0000313" key="7">
    <source>
        <dbReference type="Ensembl" id="ENSPSMP00000007767.1"/>
    </source>
</evidence>
<gene>
    <name evidence="7" type="primary">CFAP100</name>
</gene>
<dbReference type="Pfam" id="PF13863">
    <property type="entry name" value="DUF4200"/>
    <property type="match status" value="1"/>
</dbReference>